<dbReference type="AlphaFoldDB" id="A0A450S048"/>
<evidence type="ECO:0000313" key="2">
    <source>
        <dbReference type="EMBL" id="VFJ44929.1"/>
    </source>
</evidence>
<dbReference type="SUPFAM" id="SSF56436">
    <property type="entry name" value="C-type lectin-like"/>
    <property type="match status" value="1"/>
</dbReference>
<dbReference type="GO" id="GO:0120147">
    <property type="term" value="F:formylglycine-generating oxidase activity"/>
    <property type="evidence" value="ECO:0007669"/>
    <property type="project" value="TreeGrafter"/>
</dbReference>
<dbReference type="InterPro" id="IPR051043">
    <property type="entry name" value="Sulfatase_Mod_Factor_Kinase"/>
</dbReference>
<accession>A0A450S048</accession>
<dbReference type="PANTHER" id="PTHR23150">
    <property type="entry name" value="SULFATASE MODIFYING FACTOR 1, 2"/>
    <property type="match status" value="1"/>
</dbReference>
<dbReference type="InterPro" id="IPR042095">
    <property type="entry name" value="SUMF_sf"/>
</dbReference>
<dbReference type="InterPro" id="IPR016187">
    <property type="entry name" value="CTDL_fold"/>
</dbReference>
<dbReference type="Gene3D" id="3.90.1580.10">
    <property type="entry name" value="paralog of FGE (formylglycine-generating enzyme)"/>
    <property type="match status" value="1"/>
</dbReference>
<dbReference type="PANTHER" id="PTHR23150:SF35">
    <property type="entry name" value="BLL6746 PROTEIN"/>
    <property type="match status" value="1"/>
</dbReference>
<proteinExistence type="predicted"/>
<dbReference type="InterPro" id="IPR005532">
    <property type="entry name" value="SUMF_dom"/>
</dbReference>
<feature type="domain" description="Sulfatase-modifying factor enzyme-like" evidence="1">
    <location>
        <begin position="14"/>
        <end position="290"/>
    </location>
</feature>
<protein>
    <submittedName>
        <fullName evidence="2">Formylglycine-generating enzyme, required for sulfatase activity, contains SUMF1/FGE domain</fullName>
    </submittedName>
</protein>
<dbReference type="EMBL" id="CAADEX010000008">
    <property type="protein sequence ID" value="VFJ44929.1"/>
    <property type="molecule type" value="Genomic_DNA"/>
</dbReference>
<organism evidence="2">
    <name type="scientific">Candidatus Kentrum sp. DK</name>
    <dbReference type="NCBI Taxonomy" id="2126562"/>
    <lineage>
        <taxon>Bacteria</taxon>
        <taxon>Pseudomonadati</taxon>
        <taxon>Pseudomonadota</taxon>
        <taxon>Gammaproteobacteria</taxon>
        <taxon>Candidatus Kentrum</taxon>
    </lineage>
</organism>
<dbReference type="Pfam" id="PF03781">
    <property type="entry name" value="FGE-sulfatase"/>
    <property type="match status" value="1"/>
</dbReference>
<sequence>MSTIEKQNIDNMWFVPVPEGTFQMGDVLGEGDDDEVPVRTVSVSRFLLSAATVTFDKYDAFCEATGSPKPSDNGWGRGNRPAINVTWSDALAFCSWLSERTGRTIRLPTEMEWEYAARQGGENVRFGNGENVARPTEINFDAREPYAEPYSNPGEYRGKTLPVDSFPPNRLGLYQMSGNVWEWCSTNYTPSYDQRTEVVEVWSPGDKKGLLEGESVIVGEGSAFRRIHASILDVNAVNDASQPLRTELSFSECPVLRGGAFDTYPRNIRATLRGWDNAQTRNSNRGFRVVSELNR</sequence>
<evidence type="ECO:0000259" key="1">
    <source>
        <dbReference type="Pfam" id="PF03781"/>
    </source>
</evidence>
<name>A0A450S048_9GAMM</name>
<gene>
    <name evidence="2" type="ORF">BECKDK2373B_GA0170837_100855</name>
</gene>
<reference evidence="2" key="1">
    <citation type="submission" date="2019-02" db="EMBL/GenBank/DDBJ databases">
        <authorList>
            <person name="Gruber-Vodicka R. H."/>
            <person name="Seah K. B. B."/>
        </authorList>
    </citation>
    <scope>NUCLEOTIDE SEQUENCE</scope>
    <source>
        <strain evidence="2">BECK_DK47</strain>
    </source>
</reference>